<proteinExistence type="predicted"/>
<keyword evidence="1" id="KW-0812">Transmembrane</keyword>
<feature type="transmembrane region" description="Helical" evidence="1">
    <location>
        <begin position="516"/>
        <end position="538"/>
    </location>
</feature>
<keyword evidence="3" id="KW-1185">Reference proteome</keyword>
<sequence length="868" mass="93318">MSETFEGLFVKFGANTVEFDKSVKGINGALAVLRKDIGNLNRELKFDPGNVDLLNRKLENFQEQARLGAMKIAELKKKQDELGESEIGSSEWVKLQVQIEQVETQMKSVDKAIQSTKEQLNDVGDSKSIYNLNKQLDDVASELDIVNQKLELDSGNVELVEQKMKLLAKQSELAGDKVQALKKKQSDLGDENIGTDEWRQLQHEIGQAEVEVMKIDKAMDELGDSSKNATEDIKGAASYLKADMMMDVAEKAGEAGRALYDVGEEAMQTAAKMQASNAQFSTVFGELENQARTALESIGKELNIVPERLQGSFTQMAAFAKTTGMDTASALELTERATRAAADGAAFYDKSIEEVTENLQSFLKGNYENDAALGISATETTRNAAANALYSKSFNELSESQKQLTLLKMVEDGQAAAGALGQAARESDGLENTLGNLKASTDNAMAALGAPILKELTPIFQELSKVIQSVADWFSNLGEGTQQTIIIFGLVTTAVMILLGAIAPLIIAIGAIGAPIGIVIAAIAGAIAAITLIIQAIMNWGAITEWLQTTWNVCAAWLSELWTNIVSTATTAWSNFTTWLSELWTSITSTAQLAWSSFTAWLSELWSSITSTAQSAWSSFTAWLSSLWSSVVSTGQSLWSSFTSALSNIFSSLISGAQSLWSSFTSTLSNLWSGLVSTGSNLFNNLSSTISGIFNGILSTASNIWNSIKSTISNAIDGAKNAVSNGVSAIKNLFNFQIKWPHIPLPHFRVSGSANPLDWLKGGLPSIGIDWYAKGGIMTKPTLFGMNGNRAMVGGEAGAEAILPLNKSTLGAIGQSIANTMNTSNNININFSGVTVREEADLNRLANVVGNRIAEELQRKTNLRGGMA</sequence>
<organism evidence="2 3">
    <name type="scientific">Streptococcus moroccensis</name>
    <dbReference type="NCBI Taxonomy" id="1451356"/>
    <lineage>
        <taxon>Bacteria</taxon>
        <taxon>Bacillati</taxon>
        <taxon>Bacillota</taxon>
        <taxon>Bacilli</taxon>
        <taxon>Lactobacillales</taxon>
        <taxon>Streptococcaceae</taxon>
        <taxon>Streptococcus</taxon>
    </lineage>
</organism>
<name>A0ABT9YPS0_9STRE</name>
<comment type="caution">
    <text evidence="2">The sequence shown here is derived from an EMBL/GenBank/DDBJ whole genome shotgun (WGS) entry which is preliminary data.</text>
</comment>
<reference evidence="2 3" key="1">
    <citation type="submission" date="2023-07" db="EMBL/GenBank/DDBJ databases">
        <title>Genomic Encyclopedia of Type Strains, Phase IV (KMG-IV): sequencing the most valuable type-strain genomes for metagenomic binning, comparative biology and taxonomic classification.</title>
        <authorList>
            <person name="Goeker M."/>
        </authorList>
    </citation>
    <scope>NUCLEOTIDE SEQUENCE [LARGE SCALE GENOMIC DNA]</scope>
    <source>
        <strain evidence="2 3">DSM 105143</strain>
    </source>
</reference>
<evidence type="ECO:0000256" key="1">
    <source>
        <dbReference type="SAM" id="Phobius"/>
    </source>
</evidence>
<keyword evidence="1" id="KW-0472">Membrane</keyword>
<evidence type="ECO:0000313" key="3">
    <source>
        <dbReference type="Proteomes" id="UP001223079"/>
    </source>
</evidence>
<feature type="transmembrane region" description="Helical" evidence="1">
    <location>
        <begin position="485"/>
        <end position="509"/>
    </location>
</feature>
<accession>A0ABT9YPS0</accession>
<gene>
    <name evidence="2" type="ORF">J2S23_000519</name>
</gene>
<evidence type="ECO:0000313" key="2">
    <source>
        <dbReference type="EMBL" id="MDQ0221982.1"/>
    </source>
</evidence>
<dbReference type="EMBL" id="JAUSTM010000004">
    <property type="protein sequence ID" value="MDQ0221982.1"/>
    <property type="molecule type" value="Genomic_DNA"/>
</dbReference>
<dbReference type="RefSeq" id="WP_307121211.1">
    <property type="nucleotide sequence ID" value="NZ_JAUSTM010000004.1"/>
</dbReference>
<dbReference type="Proteomes" id="UP001223079">
    <property type="component" value="Unassembled WGS sequence"/>
</dbReference>
<protein>
    <submittedName>
        <fullName evidence="2">Phage-related minor tail protein</fullName>
    </submittedName>
</protein>
<dbReference type="Gene3D" id="1.20.120.20">
    <property type="entry name" value="Apolipoprotein"/>
    <property type="match status" value="1"/>
</dbReference>
<keyword evidence="1" id="KW-1133">Transmembrane helix</keyword>